<feature type="domain" description="Zinc knuckle CX2CX4HX4C" evidence="2">
    <location>
        <begin position="155"/>
        <end position="203"/>
    </location>
</feature>
<name>A0A7J6DRP3_CANSA</name>
<dbReference type="Proteomes" id="UP000583929">
    <property type="component" value="Unassembled WGS sequence"/>
</dbReference>
<protein>
    <recommendedName>
        <fullName evidence="2">Zinc knuckle CX2CX4HX4C domain-containing protein</fullName>
    </recommendedName>
</protein>
<dbReference type="PANTHER" id="PTHR31286:SF178">
    <property type="entry name" value="DUF4283 DOMAIN-CONTAINING PROTEIN"/>
    <property type="match status" value="1"/>
</dbReference>
<reference evidence="3 4" key="1">
    <citation type="journal article" date="2020" name="bioRxiv">
        <title>Sequence and annotation of 42 cannabis genomes reveals extensive copy number variation in cannabinoid synthesis and pathogen resistance genes.</title>
        <authorList>
            <person name="Mckernan K.J."/>
            <person name="Helbert Y."/>
            <person name="Kane L.T."/>
            <person name="Ebling H."/>
            <person name="Zhang L."/>
            <person name="Liu B."/>
            <person name="Eaton Z."/>
            <person name="Mclaughlin S."/>
            <person name="Kingan S."/>
            <person name="Baybayan P."/>
            <person name="Concepcion G."/>
            <person name="Jordan M."/>
            <person name="Riva A."/>
            <person name="Barbazuk W."/>
            <person name="Harkins T."/>
        </authorList>
    </citation>
    <scope>NUCLEOTIDE SEQUENCE [LARGE SCALE GENOMIC DNA]</scope>
    <source>
        <strain evidence="4">cv. Jamaican Lion 4</strain>
        <tissue evidence="3">Leaf</tissue>
    </source>
</reference>
<evidence type="ECO:0000313" key="3">
    <source>
        <dbReference type="EMBL" id="KAF4348772.1"/>
    </source>
</evidence>
<gene>
    <name evidence="3" type="ORF">G4B88_018191</name>
</gene>
<dbReference type="SUPFAM" id="SSF56219">
    <property type="entry name" value="DNase I-like"/>
    <property type="match status" value="1"/>
</dbReference>
<accession>A0A7J6DRP3</accession>
<evidence type="ECO:0000313" key="4">
    <source>
        <dbReference type="Proteomes" id="UP000583929"/>
    </source>
</evidence>
<keyword evidence="4" id="KW-1185">Reference proteome</keyword>
<dbReference type="InterPro" id="IPR040256">
    <property type="entry name" value="At4g02000-like"/>
</dbReference>
<dbReference type="PANTHER" id="PTHR31286">
    <property type="entry name" value="GLYCINE-RICH CELL WALL STRUCTURAL PROTEIN 1.8-LIKE"/>
    <property type="match status" value="1"/>
</dbReference>
<dbReference type="EMBL" id="JAATIQ010000670">
    <property type="protein sequence ID" value="KAF4348772.1"/>
    <property type="molecule type" value="Genomic_DNA"/>
</dbReference>
<dbReference type="InterPro" id="IPR025836">
    <property type="entry name" value="Zn_knuckle_CX2CX4HX4C"/>
</dbReference>
<dbReference type="Pfam" id="PF14392">
    <property type="entry name" value="zf-CCHC_4"/>
    <property type="match status" value="1"/>
</dbReference>
<proteinExistence type="predicted"/>
<sequence>MFVDSILHNMESSLVLSEKERAVHSFSDVDPSVELAEPRFFVVARCLSTAFNPKTFTKKMGEFWSNIYKLRILNGEPWHYFNHLILIHSPKQLQNVVPEDMSKVQFWVQIHRLPFLSKSRALAMKVGEWIGEYIDVFEDSLYEGWGSFIRIRVKLDISHPLMRGKLVNLPKVRDEHWIEFCYENLPIFCFHCSRIGHPFEKCTGFMELVDAGIDPDLPYGPSMMGDKLPVSGYDRYRTDFSTAKVYPFLTRVARKSIASTIPPNNTHQIHTPNSSNKHTQNHLNSASQTNVFATYPPSDVINGPGMKTLFSDSTITSFKDKGKAIMTDEFNQDGSSSNKTFKRQVDPENFRKRLDRGFTNGKWKDIFLENHINHLDYYSSDHRAIEFNVSLPNRDRAAVRNRSRFRFEQFRLNNWKNGLSEDPMSNLLENISLCSTALQTWHHNKFGQMKQDINTA</sequence>
<dbReference type="InterPro" id="IPR036691">
    <property type="entry name" value="Endo/exonu/phosph_ase_sf"/>
</dbReference>
<evidence type="ECO:0000256" key="1">
    <source>
        <dbReference type="SAM" id="MobiDB-lite"/>
    </source>
</evidence>
<evidence type="ECO:0000259" key="2">
    <source>
        <dbReference type="Pfam" id="PF14392"/>
    </source>
</evidence>
<organism evidence="3 4">
    <name type="scientific">Cannabis sativa</name>
    <name type="common">Hemp</name>
    <name type="synonym">Marijuana</name>
    <dbReference type="NCBI Taxonomy" id="3483"/>
    <lineage>
        <taxon>Eukaryota</taxon>
        <taxon>Viridiplantae</taxon>
        <taxon>Streptophyta</taxon>
        <taxon>Embryophyta</taxon>
        <taxon>Tracheophyta</taxon>
        <taxon>Spermatophyta</taxon>
        <taxon>Magnoliopsida</taxon>
        <taxon>eudicotyledons</taxon>
        <taxon>Gunneridae</taxon>
        <taxon>Pentapetalae</taxon>
        <taxon>rosids</taxon>
        <taxon>fabids</taxon>
        <taxon>Rosales</taxon>
        <taxon>Cannabaceae</taxon>
        <taxon>Cannabis</taxon>
    </lineage>
</organism>
<feature type="region of interest" description="Disordered" evidence="1">
    <location>
        <begin position="261"/>
        <end position="281"/>
    </location>
</feature>
<dbReference type="AlphaFoldDB" id="A0A7J6DRP3"/>
<comment type="caution">
    <text evidence="3">The sequence shown here is derived from an EMBL/GenBank/DDBJ whole genome shotgun (WGS) entry which is preliminary data.</text>
</comment>